<evidence type="ECO:0000256" key="1">
    <source>
        <dbReference type="SAM" id="SignalP"/>
    </source>
</evidence>
<evidence type="ECO:0008006" key="4">
    <source>
        <dbReference type="Google" id="ProtNLM"/>
    </source>
</evidence>
<evidence type="ECO:0000313" key="2">
    <source>
        <dbReference type="EMBL" id="GHF97064.1"/>
    </source>
</evidence>
<protein>
    <recommendedName>
        <fullName evidence="4">Lipoprotein</fullName>
    </recommendedName>
</protein>
<dbReference type="AlphaFoldDB" id="A0A919EKZ2"/>
<proteinExistence type="predicted"/>
<comment type="caution">
    <text evidence="2">The sequence shown here is derived from an EMBL/GenBank/DDBJ whole genome shotgun (WGS) entry which is preliminary data.</text>
</comment>
<sequence length="128" mass="14576">MKNVTFSLLMLFAVAGCSTSQPIYNANTTVPVTISNDAMEKAIVEALLFKRWKILSQSEGKIVAGIEVRTHYAEVEITFDANKYEINYKDSNNLDHSSARNKIHRNYNKWIKLLATEIDRNAYMAKSQ</sequence>
<reference evidence="2" key="2">
    <citation type="submission" date="2020-09" db="EMBL/GenBank/DDBJ databases">
        <authorList>
            <person name="Sun Q."/>
            <person name="Kim S."/>
        </authorList>
    </citation>
    <scope>NUCLEOTIDE SEQUENCE</scope>
    <source>
        <strain evidence="2">KCTC 42731</strain>
    </source>
</reference>
<keyword evidence="1" id="KW-0732">Signal</keyword>
<name>A0A919EKZ2_9GAMM</name>
<reference evidence="2" key="1">
    <citation type="journal article" date="2014" name="Int. J. Syst. Evol. Microbiol.">
        <title>Complete genome sequence of Corynebacterium casei LMG S-19264T (=DSM 44701T), isolated from a smear-ripened cheese.</title>
        <authorList>
            <consortium name="US DOE Joint Genome Institute (JGI-PGF)"/>
            <person name="Walter F."/>
            <person name="Albersmeier A."/>
            <person name="Kalinowski J."/>
            <person name="Ruckert C."/>
        </authorList>
    </citation>
    <scope>NUCLEOTIDE SEQUENCE</scope>
    <source>
        <strain evidence="2">KCTC 42731</strain>
    </source>
</reference>
<accession>A0A919EKZ2</accession>
<feature type="signal peptide" evidence="1">
    <location>
        <begin position="1"/>
        <end position="25"/>
    </location>
</feature>
<dbReference type="Proteomes" id="UP000623842">
    <property type="component" value="Unassembled WGS sequence"/>
</dbReference>
<evidence type="ECO:0000313" key="3">
    <source>
        <dbReference type="Proteomes" id="UP000623842"/>
    </source>
</evidence>
<dbReference type="PROSITE" id="PS51257">
    <property type="entry name" value="PROKAR_LIPOPROTEIN"/>
    <property type="match status" value="1"/>
</dbReference>
<dbReference type="RefSeq" id="WP_189771453.1">
    <property type="nucleotide sequence ID" value="NZ_BNCK01000006.1"/>
</dbReference>
<organism evidence="2 3">
    <name type="scientific">Thalassotalea marina</name>
    <dbReference type="NCBI Taxonomy" id="1673741"/>
    <lineage>
        <taxon>Bacteria</taxon>
        <taxon>Pseudomonadati</taxon>
        <taxon>Pseudomonadota</taxon>
        <taxon>Gammaproteobacteria</taxon>
        <taxon>Alteromonadales</taxon>
        <taxon>Colwelliaceae</taxon>
        <taxon>Thalassotalea</taxon>
    </lineage>
</organism>
<gene>
    <name evidence="2" type="ORF">GCM10017161_26470</name>
</gene>
<feature type="chain" id="PRO_5037530548" description="Lipoprotein" evidence="1">
    <location>
        <begin position="26"/>
        <end position="128"/>
    </location>
</feature>
<dbReference type="EMBL" id="BNCK01000006">
    <property type="protein sequence ID" value="GHF97064.1"/>
    <property type="molecule type" value="Genomic_DNA"/>
</dbReference>
<keyword evidence="3" id="KW-1185">Reference proteome</keyword>